<protein>
    <recommendedName>
        <fullName evidence="2">Integrase catalytic domain-containing protein</fullName>
    </recommendedName>
</protein>
<feature type="domain" description="Integrase catalytic" evidence="2">
    <location>
        <begin position="1"/>
        <end position="118"/>
    </location>
</feature>
<reference evidence="3 4" key="1">
    <citation type="submission" date="2023-09" db="EMBL/GenBank/DDBJ databases">
        <authorList>
            <person name="Wang M."/>
        </authorList>
    </citation>
    <scope>NUCLEOTIDE SEQUENCE [LARGE SCALE GENOMIC DNA]</scope>
    <source>
        <strain evidence="3">GT-2023</strain>
        <tissue evidence="3">Liver</tissue>
    </source>
</reference>
<evidence type="ECO:0000259" key="2">
    <source>
        <dbReference type="PROSITE" id="PS50994"/>
    </source>
</evidence>
<dbReference type="InterPro" id="IPR001584">
    <property type="entry name" value="Integrase_cat-core"/>
</dbReference>
<comment type="caution">
    <text evidence="3">The sequence shown here is derived from an EMBL/GenBank/DDBJ whole genome shotgun (WGS) entry which is preliminary data.</text>
</comment>
<dbReference type="Proteomes" id="UP001558613">
    <property type="component" value="Unassembled WGS sequence"/>
</dbReference>
<dbReference type="InterPro" id="IPR036397">
    <property type="entry name" value="RNaseH_sf"/>
</dbReference>
<evidence type="ECO:0000313" key="3">
    <source>
        <dbReference type="EMBL" id="KAL1268478.1"/>
    </source>
</evidence>
<dbReference type="PANTHER" id="PTHR37984:SF15">
    <property type="entry name" value="INTEGRASE CATALYTIC DOMAIN-CONTAINING PROTEIN"/>
    <property type="match status" value="1"/>
</dbReference>
<dbReference type="EMBL" id="JAYMGO010000009">
    <property type="protein sequence ID" value="KAL1268478.1"/>
    <property type="molecule type" value="Genomic_DNA"/>
</dbReference>
<proteinExistence type="predicted"/>
<dbReference type="Gene3D" id="3.30.420.10">
    <property type="entry name" value="Ribonuclease H-like superfamily/Ribonuclease H"/>
    <property type="match status" value="1"/>
</dbReference>
<organism evidence="3 4">
    <name type="scientific">Cirrhinus molitorella</name>
    <name type="common">mud carp</name>
    <dbReference type="NCBI Taxonomy" id="172907"/>
    <lineage>
        <taxon>Eukaryota</taxon>
        <taxon>Metazoa</taxon>
        <taxon>Chordata</taxon>
        <taxon>Craniata</taxon>
        <taxon>Vertebrata</taxon>
        <taxon>Euteleostomi</taxon>
        <taxon>Actinopterygii</taxon>
        <taxon>Neopterygii</taxon>
        <taxon>Teleostei</taxon>
        <taxon>Ostariophysi</taxon>
        <taxon>Cypriniformes</taxon>
        <taxon>Cyprinidae</taxon>
        <taxon>Labeoninae</taxon>
        <taxon>Labeonini</taxon>
        <taxon>Cirrhinus</taxon>
    </lineage>
</organism>
<dbReference type="InterPro" id="IPR050951">
    <property type="entry name" value="Retrovirus_Pol_polyprotein"/>
</dbReference>
<sequence>MSLHQTEEAHNTRESSNEFGFPAKLHHDQGREFENDLFKTLRQLSGMSHSRTSPYHPQGNPAERFNRTLLQMMRTLAEKEKEKWKEHLPQIVHAYNCTRHEATGYHHQTPLGYLTTYTLPHYAYVFYLQVNFHWVPPMTLEY</sequence>
<feature type="compositionally biased region" description="Basic and acidic residues" evidence="1">
    <location>
        <begin position="1"/>
        <end position="16"/>
    </location>
</feature>
<accession>A0ABR3MV12</accession>
<evidence type="ECO:0000256" key="1">
    <source>
        <dbReference type="SAM" id="MobiDB-lite"/>
    </source>
</evidence>
<keyword evidence="4" id="KW-1185">Reference proteome</keyword>
<evidence type="ECO:0000313" key="4">
    <source>
        <dbReference type="Proteomes" id="UP001558613"/>
    </source>
</evidence>
<feature type="region of interest" description="Disordered" evidence="1">
    <location>
        <begin position="1"/>
        <end position="23"/>
    </location>
</feature>
<dbReference type="SUPFAM" id="SSF53098">
    <property type="entry name" value="Ribonuclease H-like"/>
    <property type="match status" value="1"/>
</dbReference>
<dbReference type="PROSITE" id="PS50994">
    <property type="entry name" value="INTEGRASE"/>
    <property type="match status" value="1"/>
</dbReference>
<dbReference type="PANTHER" id="PTHR37984">
    <property type="entry name" value="PROTEIN CBG26694"/>
    <property type="match status" value="1"/>
</dbReference>
<name>A0ABR3MV12_9TELE</name>
<gene>
    <name evidence="3" type="ORF">QQF64_033841</name>
</gene>
<dbReference type="InterPro" id="IPR012337">
    <property type="entry name" value="RNaseH-like_sf"/>
</dbReference>